<dbReference type="Proteomes" id="UP001558613">
    <property type="component" value="Unassembled WGS sequence"/>
</dbReference>
<proteinExistence type="predicted"/>
<protein>
    <submittedName>
        <fullName evidence="1">Uncharacterized protein</fullName>
    </submittedName>
</protein>
<gene>
    <name evidence="1" type="ORF">QQF64_018490</name>
</gene>
<evidence type="ECO:0000313" key="1">
    <source>
        <dbReference type="EMBL" id="KAL1250694.1"/>
    </source>
</evidence>
<accession>A0ABR3LG72</accession>
<organism evidence="1 2">
    <name type="scientific">Cirrhinus molitorella</name>
    <name type="common">mud carp</name>
    <dbReference type="NCBI Taxonomy" id="172907"/>
    <lineage>
        <taxon>Eukaryota</taxon>
        <taxon>Metazoa</taxon>
        <taxon>Chordata</taxon>
        <taxon>Craniata</taxon>
        <taxon>Vertebrata</taxon>
        <taxon>Euteleostomi</taxon>
        <taxon>Actinopterygii</taxon>
        <taxon>Neopterygii</taxon>
        <taxon>Teleostei</taxon>
        <taxon>Ostariophysi</taxon>
        <taxon>Cypriniformes</taxon>
        <taxon>Cyprinidae</taxon>
        <taxon>Labeoninae</taxon>
        <taxon>Labeonini</taxon>
        <taxon>Cirrhinus</taxon>
    </lineage>
</organism>
<dbReference type="EMBL" id="JAYMGO010000022">
    <property type="protein sequence ID" value="KAL1250694.1"/>
    <property type="molecule type" value="Genomic_DNA"/>
</dbReference>
<comment type="caution">
    <text evidence="1">The sequence shown here is derived from an EMBL/GenBank/DDBJ whole genome shotgun (WGS) entry which is preliminary data.</text>
</comment>
<keyword evidence="2" id="KW-1185">Reference proteome</keyword>
<sequence>MDSRSRNVIVLFAQRRVKEEIWWRSKDSPICKTEGIRFAEMLPQLMNNINSFIHLCLQIRCNLTKNWDDQQSNIFVFSLF</sequence>
<evidence type="ECO:0000313" key="2">
    <source>
        <dbReference type="Proteomes" id="UP001558613"/>
    </source>
</evidence>
<name>A0ABR3LG72_9TELE</name>
<reference evidence="1 2" key="1">
    <citation type="submission" date="2023-09" db="EMBL/GenBank/DDBJ databases">
        <authorList>
            <person name="Wang M."/>
        </authorList>
    </citation>
    <scope>NUCLEOTIDE SEQUENCE [LARGE SCALE GENOMIC DNA]</scope>
    <source>
        <strain evidence="1">GT-2023</strain>
        <tissue evidence="1">Liver</tissue>
    </source>
</reference>